<dbReference type="CDD" id="cd07185">
    <property type="entry name" value="OmpA_C-like"/>
    <property type="match status" value="1"/>
</dbReference>
<dbReference type="SMART" id="SM00028">
    <property type="entry name" value="TPR"/>
    <property type="match status" value="3"/>
</dbReference>
<feature type="repeat" description="TPR" evidence="4">
    <location>
        <begin position="89"/>
        <end position="122"/>
    </location>
</feature>
<dbReference type="Pfam" id="PF00691">
    <property type="entry name" value="OmpA"/>
    <property type="match status" value="1"/>
</dbReference>
<dbReference type="Gene3D" id="2.120.10.30">
    <property type="entry name" value="TolB, C-terminal domain"/>
    <property type="match status" value="1"/>
</dbReference>
<evidence type="ECO:0000256" key="4">
    <source>
        <dbReference type="PROSITE-ProRule" id="PRU00339"/>
    </source>
</evidence>
<dbReference type="PROSITE" id="PS50005">
    <property type="entry name" value="TPR"/>
    <property type="match status" value="1"/>
</dbReference>
<dbReference type="GO" id="GO:0009279">
    <property type="term" value="C:cell outer membrane"/>
    <property type="evidence" value="ECO:0007669"/>
    <property type="project" value="UniProtKB-SubCell"/>
</dbReference>
<organism evidence="7 8">
    <name type="scientific">Cryomorpha ignava</name>
    <dbReference type="NCBI Taxonomy" id="101383"/>
    <lineage>
        <taxon>Bacteria</taxon>
        <taxon>Pseudomonadati</taxon>
        <taxon>Bacteroidota</taxon>
        <taxon>Flavobacteriia</taxon>
        <taxon>Flavobacteriales</taxon>
        <taxon>Cryomorphaceae</taxon>
        <taxon>Cryomorpha</taxon>
    </lineage>
</organism>
<dbReference type="InterPro" id="IPR011990">
    <property type="entry name" value="TPR-like_helical_dom_sf"/>
</dbReference>
<evidence type="ECO:0000259" key="6">
    <source>
        <dbReference type="PROSITE" id="PS51123"/>
    </source>
</evidence>
<dbReference type="Gene3D" id="1.25.40.10">
    <property type="entry name" value="Tetratricopeptide repeat domain"/>
    <property type="match status" value="1"/>
</dbReference>
<dbReference type="InterPro" id="IPR050330">
    <property type="entry name" value="Bact_OuterMem_StrucFunc"/>
</dbReference>
<name>A0A7K3WQL9_9FLAO</name>
<dbReference type="SUPFAM" id="SSF48452">
    <property type="entry name" value="TPR-like"/>
    <property type="match status" value="1"/>
</dbReference>
<dbReference type="InterPro" id="IPR019734">
    <property type="entry name" value="TPR_rpt"/>
</dbReference>
<dbReference type="PROSITE" id="PS51123">
    <property type="entry name" value="OMPA_2"/>
    <property type="match status" value="1"/>
</dbReference>
<dbReference type="PRINTS" id="PR01021">
    <property type="entry name" value="OMPADOMAIN"/>
</dbReference>
<reference evidence="7 8" key="1">
    <citation type="submission" date="2020-02" db="EMBL/GenBank/DDBJ databases">
        <title>Out from the shadows clarifying the taxonomy of the family Cryomorphaceae and related taxa by utilizing the GTDB taxonomic framework.</title>
        <authorList>
            <person name="Bowman J.P."/>
        </authorList>
    </citation>
    <scope>NUCLEOTIDE SEQUENCE [LARGE SCALE GENOMIC DNA]</scope>
    <source>
        <strain evidence="7 8">QSSC 1-22</strain>
    </source>
</reference>
<keyword evidence="4" id="KW-0802">TPR repeat</keyword>
<accession>A0A7K3WQL9</accession>
<dbReference type="PANTHER" id="PTHR30329:SF21">
    <property type="entry name" value="LIPOPROTEIN YIAD-RELATED"/>
    <property type="match status" value="1"/>
</dbReference>
<evidence type="ECO:0000256" key="3">
    <source>
        <dbReference type="ARBA" id="ARBA00023237"/>
    </source>
</evidence>
<evidence type="ECO:0000313" key="8">
    <source>
        <dbReference type="Proteomes" id="UP000486602"/>
    </source>
</evidence>
<dbReference type="InterPro" id="IPR036737">
    <property type="entry name" value="OmpA-like_sf"/>
</dbReference>
<comment type="subcellular location">
    <subcellularLocation>
        <location evidence="1">Cell outer membrane</location>
    </subcellularLocation>
</comment>
<dbReference type="InterPro" id="IPR011659">
    <property type="entry name" value="WD40"/>
</dbReference>
<evidence type="ECO:0000256" key="2">
    <source>
        <dbReference type="ARBA" id="ARBA00023136"/>
    </source>
</evidence>
<evidence type="ECO:0000313" key="7">
    <source>
        <dbReference type="EMBL" id="NEN23182.1"/>
    </source>
</evidence>
<keyword evidence="8" id="KW-1185">Reference proteome</keyword>
<dbReference type="InterPro" id="IPR006664">
    <property type="entry name" value="OMP_bac"/>
</dbReference>
<gene>
    <name evidence="7" type="ORF">G3O08_06675</name>
</gene>
<dbReference type="Gene3D" id="2.60.40.1120">
    <property type="entry name" value="Carboxypeptidase-like, regulatory domain"/>
    <property type="match status" value="1"/>
</dbReference>
<dbReference type="PANTHER" id="PTHR30329">
    <property type="entry name" value="STATOR ELEMENT OF FLAGELLAR MOTOR COMPLEX"/>
    <property type="match status" value="1"/>
</dbReference>
<dbReference type="RefSeq" id="WP_163284135.1">
    <property type="nucleotide sequence ID" value="NZ_JAAGVY010000008.1"/>
</dbReference>
<dbReference type="AlphaFoldDB" id="A0A7K3WQL9"/>
<keyword evidence="3" id="KW-0998">Cell outer membrane</keyword>
<keyword evidence="2 5" id="KW-0472">Membrane</keyword>
<dbReference type="SUPFAM" id="SSF82171">
    <property type="entry name" value="DPP6 N-terminal domain-like"/>
    <property type="match status" value="1"/>
</dbReference>
<dbReference type="Proteomes" id="UP000486602">
    <property type="component" value="Unassembled WGS sequence"/>
</dbReference>
<comment type="caution">
    <text evidence="7">The sequence shown here is derived from an EMBL/GenBank/DDBJ whole genome shotgun (WGS) entry which is preliminary data.</text>
</comment>
<evidence type="ECO:0000256" key="1">
    <source>
        <dbReference type="ARBA" id="ARBA00004442"/>
    </source>
</evidence>
<evidence type="ECO:0000256" key="5">
    <source>
        <dbReference type="PROSITE-ProRule" id="PRU00473"/>
    </source>
</evidence>
<feature type="domain" description="OmpA-like" evidence="6">
    <location>
        <begin position="557"/>
        <end position="673"/>
    </location>
</feature>
<dbReference type="SUPFAM" id="SSF103088">
    <property type="entry name" value="OmpA-like"/>
    <property type="match status" value="1"/>
</dbReference>
<protein>
    <submittedName>
        <fullName evidence="7">OmpA family protein</fullName>
    </submittedName>
</protein>
<dbReference type="InterPro" id="IPR011042">
    <property type="entry name" value="6-blade_b-propeller_TolB-like"/>
</dbReference>
<dbReference type="Pfam" id="PF13181">
    <property type="entry name" value="TPR_8"/>
    <property type="match status" value="1"/>
</dbReference>
<sequence>MSKKIPVGKFLFKLTNIWVFRNWCSLLKIGFFAAALLVGYQANAQDQFSISNTKAIRSYKNAQTAFDQRNYDLALAFIVEALEKEANFIEAYFFRFEVYSEMGDLPNAEIALEKGVELNPDFFPNAWYFLGAVEFSQGKYAEAKPHFVRFNTYRGVNPEMVEVAEKHILNCDFAVHAITNPVDFKPINMGEAINTDSPEYYPCISADGETFIYTRLDKDPMAFRGKNENFYVSSNREGIWFPAFPLRSVNSIFNEGAPTLSADGRMLVFTACELMGDYGSDRKGYGSCDLFISIKEGNEWQKPINIGAPINSPYWETQPSLSSDGNTLYFVRGTPSRTGVKNQDIYFTTKNVDGSWAEPKLVSNKINTPGKEESVHIHPDGKTLYFSSNGHVGMGGLDLYISRKDENGAWGEPVNLGYPINTYADENSVLVSSGGALAYYSSDREGGFGDLDLYTFELPDDVRPTPVGFARGRVTDAETGKAVAAKLDLANLNNDERMSFTSDSRNGQFLVALSTGSAYAMTVKAEGYLIHSETFTMPTELPSNGYAVDVKLNKIKEGTSIVLKNVFFDLDKDVLKPQSIPELKQLANFLKSNPNLRIEVAGFTDNQGDDAHNADLSNRRALAVKDFLVKTEGIDSAKITTKGYGAANPIASNDTEEGRAKNRRTEFKVIGMN</sequence>
<dbReference type="Pfam" id="PF07676">
    <property type="entry name" value="PD40"/>
    <property type="match status" value="4"/>
</dbReference>
<dbReference type="EMBL" id="JAAGVY010000008">
    <property type="protein sequence ID" value="NEN23182.1"/>
    <property type="molecule type" value="Genomic_DNA"/>
</dbReference>
<dbReference type="Gene3D" id="3.30.1330.60">
    <property type="entry name" value="OmpA-like domain"/>
    <property type="match status" value="1"/>
</dbReference>
<proteinExistence type="predicted"/>
<dbReference type="InterPro" id="IPR006665">
    <property type="entry name" value="OmpA-like"/>
</dbReference>